<dbReference type="Proteomes" id="UP000502260">
    <property type="component" value="Chromosome"/>
</dbReference>
<accession>A0A6F8VHJ9</accession>
<dbReference type="KEGG" id="slac:SKTS_30750"/>
<sequence length="132" mass="16155">MAEWTMEDVAARFSDAAETGRRLPRVRMQGYFNVWPAFAREVWESCPDDEHVYRPLPPTPQAIDRMMETMRWVQWLEVEQRHLVWMRAKQYEWKVICRRFGCERTTAWRRWQRALQIVAERLNEQTHRAVVF</sequence>
<reference evidence="3" key="1">
    <citation type="submission" date="2020-03" db="EMBL/GenBank/DDBJ databases">
        <title>Complete genome sequence of sulfur-oxidizing bacterium skT11.</title>
        <authorList>
            <person name="Kanda M."/>
            <person name="Kojima H."/>
            <person name="Fukui M."/>
        </authorList>
    </citation>
    <scope>NUCLEOTIDE SEQUENCE [LARGE SCALE GENOMIC DNA]</scope>
    <source>
        <strain evidence="3">skT11</strain>
    </source>
</reference>
<evidence type="ECO:0000259" key="1">
    <source>
        <dbReference type="Pfam" id="PF19889"/>
    </source>
</evidence>
<name>A0A6F8VHJ9_9PROT</name>
<dbReference type="EMBL" id="AP022853">
    <property type="protein sequence ID" value="BCB28189.1"/>
    <property type="molecule type" value="Genomic_DNA"/>
</dbReference>
<dbReference type="Pfam" id="PF19889">
    <property type="entry name" value="DUF6362"/>
    <property type="match status" value="1"/>
</dbReference>
<evidence type="ECO:0000313" key="3">
    <source>
        <dbReference type="Proteomes" id="UP000502260"/>
    </source>
</evidence>
<dbReference type="InterPro" id="IPR013324">
    <property type="entry name" value="RNA_pol_sigma_r3/r4-like"/>
</dbReference>
<dbReference type="InterPro" id="IPR045942">
    <property type="entry name" value="DUF6362"/>
</dbReference>
<gene>
    <name evidence="2" type="ORF">SKTS_30750</name>
</gene>
<feature type="domain" description="DUF6362" evidence="1">
    <location>
        <begin position="21"/>
        <end position="118"/>
    </location>
</feature>
<proteinExistence type="predicted"/>
<evidence type="ECO:0000313" key="2">
    <source>
        <dbReference type="EMBL" id="BCB28189.1"/>
    </source>
</evidence>
<keyword evidence="3" id="KW-1185">Reference proteome</keyword>
<dbReference type="AlphaFoldDB" id="A0A6F8VHJ9"/>
<dbReference type="SUPFAM" id="SSF88659">
    <property type="entry name" value="Sigma3 and sigma4 domains of RNA polymerase sigma factors"/>
    <property type="match status" value="1"/>
</dbReference>
<dbReference type="RefSeq" id="WP_173067144.1">
    <property type="nucleotide sequence ID" value="NZ_AP022853.1"/>
</dbReference>
<protein>
    <recommendedName>
        <fullName evidence="1">DUF6362 domain-containing protein</fullName>
    </recommendedName>
</protein>
<organism evidence="2 3">
    <name type="scientific">Sulfurimicrobium lacus</name>
    <dbReference type="NCBI Taxonomy" id="2715678"/>
    <lineage>
        <taxon>Bacteria</taxon>
        <taxon>Pseudomonadati</taxon>
        <taxon>Pseudomonadota</taxon>
        <taxon>Betaproteobacteria</taxon>
        <taxon>Nitrosomonadales</taxon>
        <taxon>Sulfuricellaceae</taxon>
        <taxon>Sulfurimicrobium</taxon>
    </lineage>
</organism>